<comment type="subcellular location">
    <subcellularLocation>
        <location evidence="1">Virion</location>
    </subcellularLocation>
</comment>
<keyword evidence="3" id="KW-0175">Coiled coil</keyword>
<keyword evidence="2" id="KW-1227">Viral tail protein</keyword>
<name>A0A514DKQ8_9CAUD</name>
<proteinExistence type="predicted"/>
<feature type="coiled-coil region" evidence="3">
    <location>
        <begin position="683"/>
        <end position="717"/>
    </location>
</feature>
<protein>
    <submittedName>
        <fullName evidence="6">Minor tail protein</fullName>
    </submittedName>
</protein>
<dbReference type="EMBL" id="MN090155">
    <property type="protein sequence ID" value="QDH94260.1"/>
    <property type="molecule type" value="Genomic_DNA"/>
</dbReference>
<dbReference type="Proteomes" id="UP000315658">
    <property type="component" value="Segment"/>
</dbReference>
<evidence type="ECO:0000256" key="2">
    <source>
        <dbReference type="ARBA" id="ARBA00022732"/>
    </source>
</evidence>
<feature type="compositionally biased region" description="Low complexity" evidence="4">
    <location>
        <begin position="248"/>
        <end position="267"/>
    </location>
</feature>
<dbReference type="InterPro" id="IPR030392">
    <property type="entry name" value="S74_ICA"/>
</dbReference>
<feature type="compositionally biased region" description="Low complexity" evidence="4">
    <location>
        <begin position="133"/>
        <end position="142"/>
    </location>
</feature>
<organism evidence="6 7">
    <name type="scientific">Escherichia phage vB_EcoS_PHB17</name>
    <dbReference type="NCBI Taxonomy" id="2591407"/>
    <lineage>
        <taxon>Viruses</taxon>
        <taxon>Duplodnaviria</taxon>
        <taxon>Heunggongvirae</taxon>
        <taxon>Uroviricota</taxon>
        <taxon>Caudoviricetes</taxon>
        <taxon>Drexlerviridae</taxon>
        <taxon>Tempevirinae</taxon>
        <taxon>Baihuvirus</taxon>
        <taxon>Baihuvirus PHB17</taxon>
        <taxon>Changchunvirus PHB17</taxon>
    </lineage>
</organism>
<evidence type="ECO:0000256" key="1">
    <source>
        <dbReference type="ARBA" id="ARBA00004328"/>
    </source>
</evidence>
<dbReference type="Pfam" id="PF13884">
    <property type="entry name" value="Peptidase_S74"/>
    <property type="match status" value="1"/>
</dbReference>
<reference evidence="6 7" key="1">
    <citation type="submission" date="2019-06" db="EMBL/GenBank/DDBJ databases">
        <title>Complete genome sequence of the virus isoalte vB_EcoS_PHB17 infecting Shiga toxin-producing Escherichia.</title>
        <authorList>
            <person name="Chen Y."/>
            <person name="Qian P."/>
            <person name="Song J."/>
            <person name="Li X."/>
        </authorList>
    </citation>
    <scope>NUCLEOTIDE SEQUENCE [LARGE SCALE GENOMIC DNA]</scope>
</reference>
<dbReference type="GeneID" id="65053080"/>
<keyword evidence="2" id="KW-0946">Virion</keyword>
<evidence type="ECO:0000313" key="7">
    <source>
        <dbReference type="Proteomes" id="UP000315658"/>
    </source>
</evidence>
<evidence type="ECO:0000259" key="5">
    <source>
        <dbReference type="PROSITE" id="PS51688"/>
    </source>
</evidence>
<evidence type="ECO:0000313" key="6">
    <source>
        <dbReference type="EMBL" id="QDH94260.1"/>
    </source>
</evidence>
<evidence type="ECO:0000256" key="4">
    <source>
        <dbReference type="SAM" id="MobiDB-lite"/>
    </source>
</evidence>
<feature type="region of interest" description="Disordered" evidence="4">
    <location>
        <begin position="133"/>
        <end position="165"/>
    </location>
</feature>
<accession>A0A514DKQ8</accession>
<dbReference type="RefSeq" id="YP_010064626.1">
    <property type="nucleotide sequence ID" value="NC_054892.1"/>
</dbReference>
<feature type="region of interest" description="Disordered" evidence="4">
    <location>
        <begin position="184"/>
        <end position="267"/>
    </location>
</feature>
<dbReference type="KEGG" id="vg:65053080"/>
<dbReference type="GO" id="GO:0098015">
    <property type="term" value="C:virus tail"/>
    <property type="evidence" value="ECO:0007669"/>
    <property type="project" value="UniProtKB-KW"/>
</dbReference>
<feature type="domain" description="Peptidase S74" evidence="5">
    <location>
        <begin position="605"/>
        <end position="697"/>
    </location>
</feature>
<sequence length="717" mass="76188">MSIYRKGQASMDAQGYITGYNTSWRDQLTLIRSGATIVFATSPATYATISEVISDTSIRATATGGAVIDRTDYVILLHDSITVDGLAQDVAETLRYYQGKETMYEEFVEFLKTFDWKKLEALDESTKQNAAKAETAATNAKASEVAAKTSQTEAKKSQDASKVSQDSASASQIAAAASQAAAKTSETNSKASENAAKASQTAAKTSETNSKASENAARASQTAAAASATAAKTSETNSKTSETKAKASETAANTSKNQAAQSAQSADASKTAAAGSATAAAGSATTAKNEADRAQRLADSFETSKLMQKENNLSDVADKALSRTNLGLGSASTYNIGTSGGTIPLLNTSNSWTGSQYILTGGLQVGSQNTGDTGVELGSVTTKTPAFIDFHSSGTGNDYDARIYVAEGSSTIAKGKMTISAGTLIYGGGDLNINDGNVRAKGGDFVAEHGGYPAFIIDNTDRAETDLFSRAMFELGPQSGAVPSLIARRRDGNKAGQIRIPFAQISGEMMVNVAYFTSAAGQLNANSRRNTEFRTFTNATTTADGIPFSGFGILTSFGRGPDRVSGNYTGQLCWNKVTNELYSRAGDDLSTTWRDWVKVTTSAVSDETLKDIKGNLNLEGALDNVNRMEFKLFRFKDDAPDRSARRGVISQQIMKIDKEYVWKVGDYYHLDQTPMLLDGLAAIKALRARDEANKERIANLEKEVEELKAIVSQLVNK</sequence>
<dbReference type="PROSITE" id="PS51688">
    <property type="entry name" value="ICA"/>
    <property type="match status" value="1"/>
</dbReference>
<feature type="compositionally biased region" description="Low complexity" evidence="4">
    <location>
        <begin position="184"/>
        <end position="240"/>
    </location>
</feature>
<evidence type="ECO:0000256" key="3">
    <source>
        <dbReference type="SAM" id="Coils"/>
    </source>
</evidence>
<keyword evidence="7" id="KW-1185">Reference proteome</keyword>